<dbReference type="Proteomes" id="UP000029723">
    <property type="component" value="Unassembled WGS sequence"/>
</dbReference>
<keyword evidence="6 7" id="KW-0694">RNA-binding</keyword>
<reference evidence="8 9" key="1">
    <citation type="submission" date="2014-07" db="EMBL/GenBank/DDBJ databases">
        <authorList>
            <person name="McCorrison J."/>
            <person name="Sanka R."/>
            <person name="Torralba M."/>
            <person name="Gillis M."/>
            <person name="Haft D.H."/>
            <person name="Methe B."/>
            <person name="Sutton G."/>
            <person name="Nelson K.E."/>
        </authorList>
    </citation>
    <scope>NUCLEOTIDE SEQUENCE [LARGE SCALE GENOMIC DNA]</scope>
    <source>
        <strain evidence="8 9">S9-PR14</strain>
    </source>
</reference>
<comment type="caution">
    <text evidence="8">The sequence shown here is derived from an EMBL/GenBank/DDBJ whole genome shotgun (WGS) entry which is preliminary data.</text>
</comment>
<dbReference type="PANTHER" id="PTHR33992">
    <property type="entry name" value="RIBONUCLEASE P PROTEIN COMPONENT"/>
    <property type="match status" value="1"/>
</dbReference>
<protein>
    <recommendedName>
        <fullName evidence="7">Ribonuclease P protein component</fullName>
        <shortName evidence="7">RNase P protein</shortName>
        <shortName evidence="7">RNaseP protein</shortName>
        <ecNumber evidence="7">3.1.26.5</ecNumber>
    </recommendedName>
    <alternativeName>
        <fullName evidence="7">Protein C5</fullName>
    </alternativeName>
</protein>
<comment type="catalytic activity">
    <reaction evidence="7">
        <text>Endonucleolytic cleavage of RNA, removing 5'-extranucleotides from tRNA precursor.</text>
        <dbReference type="EC" id="3.1.26.5"/>
    </reaction>
</comment>
<name>A0A098YT87_9BACT</name>
<evidence type="ECO:0000256" key="7">
    <source>
        <dbReference type="HAMAP-Rule" id="MF_00227"/>
    </source>
</evidence>
<dbReference type="InterPro" id="IPR020539">
    <property type="entry name" value="RNase_P_CS"/>
</dbReference>
<gene>
    <name evidence="7" type="primary">rnpA</name>
    <name evidence="8" type="ORF">HMPREF9304_01790</name>
</gene>
<dbReference type="SUPFAM" id="SSF54211">
    <property type="entry name" value="Ribosomal protein S5 domain 2-like"/>
    <property type="match status" value="1"/>
</dbReference>
<dbReference type="GO" id="GO:0030677">
    <property type="term" value="C:ribonuclease P complex"/>
    <property type="evidence" value="ECO:0007669"/>
    <property type="project" value="TreeGrafter"/>
</dbReference>
<dbReference type="InterPro" id="IPR014721">
    <property type="entry name" value="Ribsml_uS5_D2-typ_fold_subgr"/>
</dbReference>
<dbReference type="Pfam" id="PF00825">
    <property type="entry name" value="Ribonuclease_P"/>
    <property type="match status" value="1"/>
</dbReference>
<dbReference type="Gene3D" id="3.30.230.10">
    <property type="match status" value="1"/>
</dbReference>
<dbReference type="AlphaFoldDB" id="A0A098YT87"/>
<evidence type="ECO:0000313" key="9">
    <source>
        <dbReference type="Proteomes" id="UP000029723"/>
    </source>
</evidence>
<organism evidence="8 9">
    <name type="scientific">Hoylesella timonensis S9-PR14</name>
    <dbReference type="NCBI Taxonomy" id="1401062"/>
    <lineage>
        <taxon>Bacteria</taxon>
        <taxon>Pseudomonadati</taxon>
        <taxon>Bacteroidota</taxon>
        <taxon>Bacteroidia</taxon>
        <taxon>Bacteroidales</taxon>
        <taxon>Prevotellaceae</taxon>
        <taxon>Hoylesella</taxon>
    </lineage>
</organism>
<accession>A0A098YT87</accession>
<dbReference type="GO" id="GO:0004526">
    <property type="term" value="F:ribonuclease P activity"/>
    <property type="evidence" value="ECO:0007669"/>
    <property type="project" value="UniProtKB-UniRule"/>
</dbReference>
<evidence type="ECO:0000256" key="3">
    <source>
        <dbReference type="ARBA" id="ARBA00022722"/>
    </source>
</evidence>
<dbReference type="EMBL" id="JRPQ01000041">
    <property type="protein sequence ID" value="KGI22910.1"/>
    <property type="molecule type" value="Genomic_DNA"/>
</dbReference>
<dbReference type="PANTHER" id="PTHR33992:SF1">
    <property type="entry name" value="RIBONUCLEASE P PROTEIN COMPONENT"/>
    <property type="match status" value="1"/>
</dbReference>
<evidence type="ECO:0000256" key="4">
    <source>
        <dbReference type="ARBA" id="ARBA00022759"/>
    </source>
</evidence>
<dbReference type="OrthoDB" id="1524972at2"/>
<dbReference type="PROSITE" id="PS00648">
    <property type="entry name" value="RIBONUCLEASE_P"/>
    <property type="match status" value="1"/>
</dbReference>
<proteinExistence type="inferred from homology"/>
<comment type="function">
    <text evidence="1 7">RNaseP catalyzes the removal of the 5'-leader sequence from pre-tRNA to produce the mature 5'-terminus. It can also cleave other RNA substrates such as 4.5S RNA. The protein component plays an auxiliary but essential role in vivo by binding to the 5'-leader sequence and broadening the substrate specificity of the ribozyme.</text>
</comment>
<comment type="subunit">
    <text evidence="7">Consists of a catalytic RNA component (M1 or rnpB) and a protein subunit.</text>
</comment>
<evidence type="ECO:0000256" key="1">
    <source>
        <dbReference type="ARBA" id="ARBA00002663"/>
    </source>
</evidence>
<dbReference type="InterPro" id="IPR020568">
    <property type="entry name" value="Ribosomal_Su5_D2-typ_SF"/>
</dbReference>
<dbReference type="GO" id="GO:0000049">
    <property type="term" value="F:tRNA binding"/>
    <property type="evidence" value="ECO:0007669"/>
    <property type="project" value="UniProtKB-UniRule"/>
</dbReference>
<comment type="similarity">
    <text evidence="7">Belongs to the RnpA family.</text>
</comment>
<dbReference type="GO" id="GO:0042781">
    <property type="term" value="F:3'-tRNA processing endoribonuclease activity"/>
    <property type="evidence" value="ECO:0007669"/>
    <property type="project" value="TreeGrafter"/>
</dbReference>
<dbReference type="EC" id="3.1.26.5" evidence="7"/>
<keyword evidence="4 7" id="KW-0255">Endonuclease</keyword>
<dbReference type="GO" id="GO:0001682">
    <property type="term" value="P:tRNA 5'-leader removal"/>
    <property type="evidence" value="ECO:0007669"/>
    <property type="project" value="UniProtKB-UniRule"/>
</dbReference>
<evidence type="ECO:0000256" key="2">
    <source>
        <dbReference type="ARBA" id="ARBA00022694"/>
    </source>
</evidence>
<keyword evidence="3 7" id="KW-0540">Nuclease</keyword>
<evidence type="ECO:0000256" key="5">
    <source>
        <dbReference type="ARBA" id="ARBA00022801"/>
    </source>
</evidence>
<keyword evidence="5 7" id="KW-0378">Hydrolase</keyword>
<dbReference type="InterPro" id="IPR000100">
    <property type="entry name" value="RNase_P"/>
</dbReference>
<sequence length="136" mass="15878">MSPVGSFTLGKEERICSRKLIEKLFNGSDSQSLASFPLRVVYLLTENEAQDVPVKMMVSVSKRHFKQAVKRNRVKRQVREAYRLQKQLITEPMATRPQQQLLIAFIWLADELYTSDEVAKHVAQLLNRIVEKLWKY</sequence>
<dbReference type="RefSeq" id="WP_036926094.1">
    <property type="nucleotide sequence ID" value="NZ_JRPQ01000041.1"/>
</dbReference>
<evidence type="ECO:0000313" key="8">
    <source>
        <dbReference type="EMBL" id="KGI22910.1"/>
    </source>
</evidence>
<keyword evidence="2 7" id="KW-0819">tRNA processing</keyword>
<dbReference type="HAMAP" id="MF_00227">
    <property type="entry name" value="RNase_P"/>
    <property type="match status" value="1"/>
</dbReference>
<evidence type="ECO:0000256" key="6">
    <source>
        <dbReference type="ARBA" id="ARBA00022884"/>
    </source>
</evidence>